<evidence type="ECO:0000256" key="9">
    <source>
        <dbReference type="SAM" id="Coils"/>
    </source>
</evidence>
<dbReference type="Gene3D" id="2.20.70.10">
    <property type="match status" value="2"/>
</dbReference>
<comment type="similarity">
    <text evidence="7">Belongs to the PRPF40 family.</text>
</comment>
<dbReference type="Gene3D" id="1.10.10.440">
    <property type="entry name" value="FF domain"/>
    <property type="match status" value="5"/>
</dbReference>
<dbReference type="GO" id="GO:0005685">
    <property type="term" value="C:U1 snRNP"/>
    <property type="evidence" value="ECO:0007669"/>
    <property type="project" value="TreeGrafter"/>
</dbReference>
<feature type="domain" description="WW" evidence="11">
    <location>
        <begin position="295"/>
        <end position="328"/>
    </location>
</feature>
<feature type="compositionally biased region" description="Basic and acidic residues" evidence="10">
    <location>
        <begin position="936"/>
        <end position="954"/>
    </location>
</feature>
<dbReference type="PANTHER" id="PTHR11864:SF33">
    <property type="entry name" value="PRE-MRNA-PROCESSING PROTEIN 40B"/>
    <property type="match status" value="1"/>
</dbReference>
<keyword evidence="5" id="KW-0539">Nucleus</keyword>
<evidence type="ECO:0000256" key="8">
    <source>
        <dbReference type="ARBA" id="ARBA00064817"/>
    </source>
</evidence>
<feature type="region of interest" description="Disordered" evidence="10">
    <location>
        <begin position="936"/>
        <end position="1057"/>
    </location>
</feature>
<evidence type="ECO:0000256" key="7">
    <source>
        <dbReference type="ARBA" id="ARBA00061317"/>
    </source>
</evidence>
<organism evidence="13 14">
    <name type="scientific">Cucumis melo var. makuwa</name>
    <name type="common">Oriental melon</name>
    <dbReference type="NCBI Taxonomy" id="1194695"/>
    <lineage>
        <taxon>Eukaryota</taxon>
        <taxon>Viridiplantae</taxon>
        <taxon>Streptophyta</taxon>
        <taxon>Embryophyta</taxon>
        <taxon>Tracheophyta</taxon>
        <taxon>Spermatophyta</taxon>
        <taxon>Magnoliopsida</taxon>
        <taxon>eudicotyledons</taxon>
        <taxon>Gunneridae</taxon>
        <taxon>Pentapetalae</taxon>
        <taxon>rosids</taxon>
        <taxon>fabids</taxon>
        <taxon>Cucurbitales</taxon>
        <taxon>Cucurbitaceae</taxon>
        <taxon>Benincaseae</taxon>
        <taxon>Cucumis</taxon>
    </lineage>
</organism>
<evidence type="ECO:0000256" key="5">
    <source>
        <dbReference type="ARBA" id="ARBA00023242"/>
    </source>
</evidence>
<gene>
    <name evidence="13" type="ORF">E5676_scaffold655G00400</name>
</gene>
<dbReference type="FunFam" id="1.10.10.440:FF:000013">
    <property type="entry name" value="pre-mRNA-processing protein 40A isoform X1"/>
    <property type="match status" value="1"/>
</dbReference>
<dbReference type="FunFam" id="1.10.10.440:FF:000019">
    <property type="entry name" value="Pre-mRNA-processing protein 40A"/>
    <property type="match status" value="1"/>
</dbReference>
<dbReference type="Pfam" id="PF25432">
    <property type="entry name" value="FF_PRPF40A"/>
    <property type="match status" value="1"/>
</dbReference>
<comment type="subcellular location">
    <subcellularLocation>
        <location evidence="1">Nucleus</location>
    </subcellularLocation>
</comment>
<keyword evidence="4" id="KW-0508">mRNA splicing</keyword>
<evidence type="ECO:0000259" key="11">
    <source>
        <dbReference type="PROSITE" id="PS50020"/>
    </source>
</evidence>
<dbReference type="GO" id="GO:0045292">
    <property type="term" value="P:mRNA cis splicing, via spliceosome"/>
    <property type="evidence" value="ECO:0007669"/>
    <property type="project" value="InterPro"/>
</dbReference>
<accession>A0A5D3DZY9</accession>
<dbReference type="CDD" id="cd00201">
    <property type="entry name" value="WW"/>
    <property type="match status" value="2"/>
</dbReference>
<evidence type="ECO:0000256" key="1">
    <source>
        <dbReference type="ARBA" id="ARBA00004123"/>
    </source>
</evidence>
<dbReference type="EMBL" id="SSTD01001661">
    <property type="protein sequence ID" value="TYK29447.1"/>
    <property type="molecule type" value="Genomic_DNA"/>
</dbReference>
<evidence type="ECO:0000256" key="6">
    <source>
        <dbReference type="ARBA" id="ARBA00056384"/>
    </source>
</evidence>
<feature type="compositionally biased region" description="Basic and acidic residues" evidence="10">
    <location>
        <begin position="379"/>
        <end position="390"/>
    </location>
</feature>
<feature type="compositionally biased region" description="Basic residues" evidence="10">
    <location>
        <begin position="1001"/>
        <end position="1018"/>
    </location>
</feature>
<comment type="caution">
    <text evidence="13">The sequence shown here is derived from an EMBL/GenBank/DDBJ whole genome shotgun (WGS) entry which is preliminary data.</text>
</comment>
<dbReference type="InterPro" id="IPR036020">
    <property type="entry name" value="WW_dom_sf"/>
</dbReference>
<protein>
    <submittedName>
        <fullName evidence="13">Pre-mRNA-processing protein 40A</fullName>
    </submittedName>
</protein>
<feature type="domain" description="FF" evidence="12">
    <location>
        <begin position="533"/>
        <end position="587"/>
    </location>
</feature>
<reference evidence="13 14" key="1">
    <citation type="submission" date="2019-08" db="EMBL/GenBank/DDBJ databases">
        <title>Draft genome sequences of two oriental melons (Cucumis melo L. var makuwa).</title>
        <authorList>
            <person name="Kwon S.-Y."/>
        </authorList>
    </citation>
    <scope>NUCLEOTIDE SEQUENCE [LARGE SCALE GENOMIC DNA]</scope>
    <source>
        <strain evidence="14">cv. Chang Bougi</strain>
        <tissue evidence="13">Leaf</tissue>
    </source>
</reference>
<keyword evidence="9" id="KW-0175">Coiled coil</keyword>
<dbReference type="AlphaFoldDB" id="A0A5D3DZY9"/>
<dbReference type="PANTHER" id="PTHR11864">
    <property type="entry name" value="PRE-MRNA-PROCESSING PROTEIN PRP40"/>
    <property type="match status" value="1"/>
</dbReference>
<proteinExistence type="inferred from homology"/>
<dbReference type="PROSITE" id="PS50020">
    <property type="entry name" value="WW_DOMAIN_2"/>
    <property type="match status" value="2"/>
</dbReference>
<feature type="region of interest" description="Disordered" evidence="10">
    <location>
        <begin position="429"/>
        <end position="450"/>
    </location>
</feature>
<feature type="coiled-coil region" evidence="9">
    <location>
        <begin position="649"/>
        <end position="676"/>
    </location>
</feature>
<evidence type="ECO:0000256" key="10">
    <source>
        <dbReference type="SAM" id="MobiDB-lite"/>
    </source>
</evidence>
<dbReference type="InterPro" id="IPR002713">
    <property type="entry name" value="FF_domain"/>
</dbReference>
<dbReference type="PROSITE" id="PS51676">
    <property type="entry name" value="FF"/>
    <property type="match status" value="5"/>
</dbReference>
<feature type="compositionally biased region" description="Acidic residues" evidence="10">
    <location>
        <begin position="1047"/>
        <end position="1056"/>
    </location>
</feature>
<dbReference type="InterPro" id="IPR001202">
    <property type="entry name" value="WW_dom"/>
</dbReference>
<evidence type="ECO:0000256" key="3">
    <source>
        <dbReference type="ARBA" id="ARBA00022737"/>
    </source>
</evidence>
<feature type="coiled-coil region" evidence="9">
    <location>
        <begin position="716"/>
        <end position="751"/>
    </location>
</feature>
<dbReference type="SUPFAM" id="SSF81698">
    <property type="entry name" value="FF domain"/>
    <property type="match status" value="5"/>
</dbReference>
<dbReference type="InterPro" id="IPR039726">
    <property type="entry name" value="Prp40-like"/>
</dbReference>
<dbReference type="Proteomes" id="UP000321947">
    <property type="component" value="Unassembled WGS sequence"/>
</dbReference>
<feature type="compositionally biased region" description="Basic and acidic residues" evidence="10">
    <location>
        <begin position="503"/>
        <end position="512"/>
    </location>
</feature>
<feature type="compositionally biased region" description="Polar residues" evidence="10">
    <location>
        <begin position="481"/>
        <end position="497"/>
    </location>
</feature>
<dbReference type="SMART" id="SM00456">
    <property type="entry name" value="WW"/>
    <property type="match status" value="2"/>
</dbReference>
<dbReference type="SUPFAM" id="SSF51045">
    <property type="entry name" value="WW domain"/>
    <property type="match status" value="2"/>
</dbReference>
<dbReference type="PROSITE" id="PS01159">
    <property type="entry name" value="WW_DOMAIN_1"/>
    <property type="match status" value="1"/>
</dbReference>
<dbReference type="SMART" id="SM00441">
    <property type="entry name" value="FF"/>
    <property type="match status" value="5"/>
</dbReference>
<evidence type="ECO:0000313" key="14">
    <source>
        <dbReference type="Proteomes" id="UP000321947"/>
    </source>
</evidence>
<feature type="domain" description="FF" evidence="12">
    <location>
        <begin position="875"/>
        <end position="930"/>
    </location>
</feature>
<feature type="domain" description="FF" evidence="12">
    <location>
        <begin position="600"/>
        <end position="655"/>
    </location>
</feature>
<dbReference type="GO" id="GO:0070063">
    <property type="term" value="F:RNA polymerase binding"/>
    <property type="evidence" value="ECO:0007669"/>
    <property type="project" value="UniProtKB-ARBA"/>
</dbReference>
<feature type="compositionally biased region" description="Polar residues" evidence="10">
    <location>
        <begin position="437"/>
        <end position="450"/>
    </location>
</feature>
<evidence type="ECO:0000313" key="13">
    <source>
        <dbReference type="EMBL" id="TYK29447.1"/>
    </source>
</evidence>
<evidence type="ECO:0000259" key="12">
    <source>
        <dbReference type="PROSITE" id="PS51676"/>
    </source>
</evidence>
<feature type="compositionally biased region" description="Basic and acidic residues" evidence="10">
    <location>
        <begin position="965"/>
        <end position="977"/>
    </location>
</feature>
<evidence type="ECO:0000256" key="2">
    <source>
        <dbReference type="ARBA" id="ARBA00022664"/>
    </source>
</evidence>
<dbReference type="FunFam" id="1.10.10.440:FF:000022">
    <property type="entry name" value="Pre-mRNA-processing protein 40A"/>
    <property type="match status" value="1"/>
</dbReference>
<dbReference type="GO" id="GO:0003723">
    <property type="term" value="F:RNA binding"/>
    <property type="evidence" value="ECO:0007669"/>
    <property type="project" value="TreeGrafter"/>
</dbReference>
<keyword evidence="2" id="KW-0507">mRNA processing</keyword>
<feature type="region of interest" description="Disordered" evidence="10">
    <location>
        <begin position="478"/>
        <end position="512"/>
    </location>
</feature>
<dbReference type="InterPro" id="IPR036517">
    <property type="entry name" value="FF_domain_sf"/>
</dbReference>
<dbReference type="FunFam" id="1.10.10.440:FF:000024">
    <property type="entry name" value="Pre-mRNA-processing protein 40A"/>
    <property type="match status" value="1"/>
</dbReference>
<dbReference type="FunFam" id="1.10.10.440:FF:000026">
    <property type="entry name" value="Pre-mRNA-processing protein 40A"/>
    <property type="match status" value="1"/>
</dbReference>
<dbReference type="Pfam" id="PF01846">
    <property type="entry name" value="FF"/>
    <property type="match status" value="5"/>
</dbReference>
<feature type="domain" description="FF" evidence="12">
    <location>
        <begin position="668"/>
        <end position="722"/>
    </location>
</feature>
<feature type="domain" description="FF" evidence="12">
    <location>
        <begin position="740"/>
        <end position="803"/>
    </location>
</feature>
<feature type="domain" description="WW" evidence="11">
    <location>
        <begin position="336"/>
        <end position="369"/>
    </location>
</feature>
<comment type="function">
    <text evidence="6">Binds the phosphorylated C-terminal domain (CTD) of the largest subunit of RNA polymerase II and functions as a scaffold for RNA processing machineries. May be involved in pre-mRNA splicing.</text>
</comment>
<feature type="region of interest" description="Disordered" evidence="10">
    <location>
        <begin position="379"/>
        <end position="409"/>
    </location>
</feature>
<keyword evidence="3" id="KW-0677">Repeat</keyword>
<name>A0A5D3DZY9_CUCMM</name>
<comment type="subunit">
    <text evidence="8">Interacts (via the WW domains) with the phosphorylated C-terminal domain of NRPB1 (via CTD domain).</text>
</comment>
<dbReference type="GO" id="GO:0071004">
    <property type="term" value="C:U2-type prespliceosome"/>
    <property type="evidence" value="ECO:0007669"/>
    <property type="project" value="TreeGrafter"/>
</dbReference>
<dbReference type="Pfam" id="PF00397">
    <property type="entry name" value="WW"/>
    <property type="match status" value="2"/>
</dbReference>
<evidence type="ECO:0000256" key="4">
    <source>
        <dbReference type="ARBA" id="ARBA00023187"/>
    </source>
</evidence>
<sequence length="1096" mass="125352">MFDSEFTMETCLGAWEDLDDLFLSILTVSCFDILFYNSLVCPATFVIHQMELRSVSYPRAHLFKRKAKKLNFLFGTLHLYLRMANNPQYSGLQPLRPPVVGPMDQARSFVPPMNSQFRPAVPAPHSQQFVPMPSPHFQPLGQGVPLMNAGMPPPPPQAQQSQFSQPVAHLPPRPCEPVHGTLPPQTIPLPVAQPNRQFTPELQQVQPLTQPAAIGMPGPGGSGTSLSASYSYGPPQNYNTTIVQPVPQSHAPVVSSGGQLGSLVSVTPLNHSREQPYATSSVTSAANVLPMPSAAAASSEWREHTSPDGRRYYYNKKTKISSWEKPFELMTAIERADASTNWKEFTSPEGRKYYYNKITKESKWIIPEELKLARERVEKSSTLGTEKEPVPLELPSVSTLEAPSTTADTSTTAKELASNALSVAAADLQTDKDASPGTVSSVETNGGVQSPVNIVPSSCAISENDNTAGVVEVTTVEPRNDLNQSSAQDNENLTDGVSAQELEETKKDTSDEKVEFTLEERAIDQETSAYPNKQEAKNAFKALLESANVGSDWTWDRAMRIIINDKRYGALKSLGERKQAFNEFLGQRKKQEVEERRTKQKKAREEFRKMLEESTELTSSMRWGKAESIFENDERFQAVERDRDRRDLFESFLEELKNKERAKAQEERSRNILEYRKFLESCDFIKASSQWRKVQDRLEVDERCSRLEKIDRLEIFQEYLRDLEKEEEEQRKIQKEELRKAERKNRDEFRKMMEEHIAAGLLTPKIHWRDYCMKVKELPAYLAVAANTSGSTPKDLFEDVAEELQKQYRDDKTRIKDAVKLRKVAISLSWTLDDFKTAISKDIGNPPVPDTNLKLVFDELLERAREKEEKEAKKRKRLGDDFFNLLCSFKEISVYSNWEDSKPFFEGSPEYSAIEDERLCKEIFEEYIVQLKEHAKENENKRKEEKDHFKKDGVDNENVDVSDTLELKENRRLEKERSKKQRKRRYSDEEYSDEDEAGHDRSKKSQSHKDRKKSRRHGSAHESDGESRHRRHKRDHRNGSYKNLDHEELEDGECGDDGASPLYLKRKGWGLEQDGTIKINSRKKIGMHKLVPTLWI</sequence>